<comment type="caution">
    <text evidence="1">The sequence shown here is derived from an EMBL/GenBank/DDBJ whole genome shotgun (WGS) entry which is preliminary data.</text>
</comment>
<organism evidence="1 2">
    <name type="scientific">Inconstantimicrobium porci</name>
    <dbReference type="NCBI Taxonomy" id="2652291"/>
    <lineage>
        <taxon>Bacteria</taxon>
        <taxon>Bacillati</taxon>
        <taxon>Bacillota</taxon>
        <taxon>Clostridia</taxon>
        <taxon>Eubacteriales</taxon>
        <taxon>Clostridiaceae</taxon>
        <taxon>Inconstantimicrobium</taxon>
    </lineage>
</organism>
<dbReference type="AlphaFoldDB" id="A0A7X2MVL3"/>
<name>A0A7X2MVL3_9CLOT</name>
<gene>
    <name evidence="1" type="ORF">FYJ33_00365</name>
</gene>
<reference evidence="1 2" key="1">
    <citation type="submission" date="2019-08" db="EMBL/GenBank/DDBJ databases">
        <title>In-depth cultivation of the pig gut microbiome towards novel bacterial diversity and tailored functional studies.</title>
        <authorList>
            <person name="Wylensek D."/>
            <person name="Hitch T.C.A."/>
            <person name="Clavel T."/>
        </authorList>
    </citation>
    <scope>NUCLEOTIDE SEQUENCE [LARGE SCALE GENOMIC DNA]</scope>
    <source>
        <strain evidence="1 2">WCA-383-APC-5B</strain>
    </source>
</reference>
<evidence type="ECO:0000313" key="2">
    <source>
        <dbReference type="Proteomes" id="UP000460287"/>
    </source>
</evidence>
<keyword evidence="2" id="KW-1185">Reference proteome</keyword>
<protein>
    <submittedName>
        <fullName evidence="1">Uncharacterized protein</fullName>
    </submittedName>
</protein>
<sequence>MKAKLEDVIKEKTVKDVVHYIVDNKMDGQMVNEQNIEQYIQERLTSNIAYYKYNFTDYQFISAKKEIKKDVDNIIGMFELAEIDDNDSYNNYSVFC</sequence>
<dbReference type="Proteomes" id="UP000460287">
    <property type="component" value="Unassembled WGS sequence"/>
</dbReference>
<proteinExistence type="predicted"/>
<dbReference type="RefSeq" id="WP_154529786.1">
    <property type="nucleotide sequence ID" value="NZ_VULX01000001.1"/>
</dbReference>
<evidence type="ECO:0000313" key="1">
    <source>
        <dbReference type="EMBL" id="MSR89901.1"/>
    </source>
</evidence>
<accession>A0A7X2MVL3</accession>
<dbReference type="EMBL" id="VULX01000001">
    <property type="protein sequence ID" value="MSR89901.1"/>
    <property type="molecule type" value="Genomic_DNA"/>
</dbReference>